<dbReference type="GO" id="GO:0009986">
    <property type="term" value="C:cell surface"/>
    <property type="evidence" value="ECO:0007669"/>
    <property type="project" value="UniProtKB-SubCell"/>
</dbReference>
<evidence type="ECO:0000256" key="11">
    <source>
        <dbReference type="SAM" id="MobiDB-lite"/>
    </source>
</evidence>
<gene>
    <name evidence="13" type="ORF">DKB62_12365</name>
</gene>
<reference evidence="13 14" key="1">
    <citation type="submission" date="2018-05" db="EMBL/GenBank/DDBJ databases">
        <title>Complete genome sequence of Megasphaera sp. AJH120T, isolated from the ceca of a chicken.</title>
        <authorList>
            <person name="Maki J."/>
            <person name="Looft T."/>
        </authorList>
    </citation>
    <scope>NUCLEOTIDE SEQUENCE [LARGE SCALE GENOMIC DNA]</scope>
    <source>
        <strain evidence="13 14">AJH120</strain>
    </source>
</reference>
<dbReference type="Pfam" id="PF03895">
    <property type="entry name" value="YadA_anchor"/>
    <property type="match status" value="1"/>
</dbReference>
<keyword evidence="9" id="KW-0472">Membrane</keyword>
<evidence type="ECO:0000313" key="13">
    <source>
        <dbReference type="EMBL" id="AXL22291.1"/>
    </source>
</evidence>
<evidence type="ECO:0000256" key="7">
    <source>
        <dbReference type="ARBA" id="ARBA00022729"/>
    </source>
</evidence>
<accession>A0A346B2E8</accession>
<evidence type="ECO:0000256" key="6">
    <source>
        <dbReference type="ARBA" id="ARBA00022692"/>
    </source>
</evidence>
<evidence type="ECO:0000256" key="10">
    <source>
        <dbReference type="ARBA" id="ARBA00023237"/>
    </source>
</evidence>
<dbReference type="InterPro" id="IPR024973">
    <property type="entry name" value="ESPR"/>
</dbReference>
<dbReference type="Pfam" id="PF05662">
    <property type="entry name" value="YadA_stalk"/>
    <property type="match status" value="1"/>
</dbReference>
<evidence type="ECO:0000256" key="4">
    <source>
        <dbReference type="ARBA" id="ARBA00022448"/>
    </source>
</evidence>
<keyword evidence="6" id="KW-0812">Transmembrane</keyword>
<protein>
    <recommendedName>
        <fullName evidence="12">SLH domain-containing protein</fullName>
    </recommendedName>
</protein>
<dbReference type="InterPro" id="IPR001119">
    <property type="entry name" value="SLH_dom"/>
</dbReference>
<keyword evidence="14" id="KW-1185">Reference proteome</keyword>
<evidence type="ECO:0000259" key="12">
    <source>
        <dbReference type="PROSITE" id="PS51272"/>
    </source>
</evidence>
<dbReference type="PROSITE" id="PS51272">
    <property type="entry name" value="SLH"/>
    <property type="match status" value="1"/>
</dbReference>
<dbReference type="InterPro" id="IPR005594">
    <property type="entry name" value="YadA_C"/>
</dbReference>
<dbReference type="RefSeq" id="WP_115759910.1">
    <property type="nucleotide sequence ID" value="NZ_CP029462.1"/>
</dbReference>
<dbReference type="Gene3D" id="3.30.1300.30">
    <property type="entry name" value="GSPII I/J protein-like"/>
    <property type="match status" value="1"/>
</dbReference>
<dbReference type="Proteomes" id="UP000254337">
    <property type="component" value="Chromosome"/>
</dbReference>
<dbReference type="GO" id="GO:0015031">
    <property type="term" value="P:protein transport"/>
    <property type="evidence" value="ECO:0007669"/>
    <property type="project" value="UniProtKB-KW"/>
</dbReference>
<dbReference type="InterPro" id="IPR008635">
    <property type="entry name" value="Coiled_stalk_dom"/>
</dbReference>
<dbReference type="Pfam" id="PF00395">
    <property type="entry name" value="SLH"/>
    <property type="match status" value="1"/>
</dbReference>
<evidence type="ECO:0000256" key="9">
    <source>
        <dbReference type="ARBA" id="ARBA00023136"/>
    </source>
</evidence>
<dbReference type="InterPro" id="IPR045584">
    <property type="entry name" value="Pilin-like"/>
</dbReference>
<keyword evidence="10" id="KW-0998">Cell outer membrane</keyword>
<keyword evidence="5" id="KW-1134">Transmembrane beta strand</keyword>
<evidence type="ECO:0000256" key="3">
    <source>
        <dbReference type="ARBA" id="ARBA00005848"/>
    </source>
</evidence>
<sequence>MNKIYKVIWSKVKHQYVVTSEFAHSCTKSTTSRAGRSAAAVLAALILTTGICAVPAQAADPTLEELYYEQLNSTVHNDETSSPVVKLVEAPTAVPTAAKDGEQAVDNDTQTGEDGGMTGAADQYTVVNEDGFYASNTKGTHNTLSKDGLWVGGKDDNTGFHVDNDGNVRTTGSVTVKSEQGDVIIQNGGVQAGNVKINTDGKNTITGLTNTTWDGTTETPDRAATEGQLGQVQGDLNELNKAAVKYDSDGQGGYTNNVTIGGQVTANSFQNTDGSFSVDANGNVDAETVKSEGMSVVDEDENTTFQVLANGDVTAHDVTATTVTGGTVIGETIRNTNNSFSVDANGNVDAETVKSEGMSVVDEDGNTTFQVLSNGDVTAHAVTATTVTGGTIQNADGSFSVDANGNVDAETVKSEGMSVVDEDGNTTFQVLANGDVTATTVTGGTVIGETIRNTNNSFSVDANGNVDAETVKSEGMSVVDEDGNTTFQVLSNGDVTAHAVTATTVTGGTIQNADGSFSVDANGNVDAETVKSEGMSVVDEDGNTTFQVLANGDVTAHDVTATTVTGGTVIGETIRNTNNSFSVDANGNVDAETVKSEGMSVVDEDGNTTFQVLSNGDVTAHAVTATTVTGGTIQNADGSFSVDANGNVDAETVKSEGMSVVDEDGNTTFQVLANGDVTAHDVIANSYSNVNGTFVADENGKVTAEKGDIGDVWLSEGNISNVKNIKAESGNIGDVKLADGKVTADKGDIGDVWLSEGNISNVKNIKAESGNIGDVKLADGKVTAEKGDIGDVWLSEGTISHVQNITAESGTIGNVELDDGKVTADKGDIGDVWLSEGNISNVKNIKAESGNIGDVKLADGKVTAQKADIGGVFIKNESIQAGNIKINENGSNEITGLSNTRWNDGTPVDEDRAATEGQLSTVQGYVDDLEKKTQHITHTATDNGHYTTIEDHTNFNSDGSIDAVDGQFRVTSDGGLMLKDEAGNETFRIYNGTGGMKAASGKFVVNGKTGEVTVDESLSVGKHDDGTYAFTVDKAGNAEVDGTMVIQGQTIINADADIKGSLGAAGNKFKVDGATGDVTANSYTTGDVRINTDGHNTITGLLNVEWSGNAEDIVADRAATEGQLLDVQGNLDTLAKGAVMYDVDEDGNVTDNVTIDGKMRASEFANSNNTFMVTEDGAIWASGGGNIDGVGFQDGVVTAPEGISAGYDAFKVDAQGNVSTDGTIIAQGNSMIGGVTLEDGNVLTNEVWAGNNNFHVNETGSVTAPSVTGLENTEWNADEVVADRAATEGQLLDVQGNLDTLSEGAVMYDVDEDGNVTDNVTIDGKMRASEFANSNNTFMVTEDGAIWASGGGNIDGVGFQDGVVTAPEGISAGYDAFKVDAQGNVSTDGTIIAQGNSMIGGVTLEDGNVLTNEVWAGNNNFHVNETGSVTAPSVTGLENTEWNADEVVADRAATEGQLLDVQGNLDTLSEGAVMYDVDEDGNVTDNVTIDGKMRASEFANSNNTFMVTEDGAIWASGGGNIDGVGFQDGVVTAPEGISAGYDAFKVDAQGNVSTDGTIIAQGNSMIGGVTLEDGNVLTNEVWAGNNNFHVNETGSVTAPSVTGLENTEWNADEVVADRAATEGQLLDVQGNLDTLSEGAVMYDVDEAGNITDNVTIGGKMEASEFANSNNTFMVTEDGAIWASGGGNIDGVGFQDGVVTAPEGISAGYDAFKVDAQGNVSTDGTIIAQGNSMIGGVTLEDGNVLTNEVWAGNNNFHVNETGSVTAPSVTGLENTEWNADEVVADRAATEGQLADIQKQVTNNTNNIGNLTTKFNEAGINTNSLEKAVAVANQLDGANLSALNALSQIAPMSLDVTMMTNSVLSAPQESPKGMRDPDPSEWGNNVTTEDMTTINNNLTVTGDTHLKGDLKVDGEATFNNNVSIKGDLNMNNNKITGVADGEISETSKDAVNGSQLYGVQQDVEANAKNISTLGGAVNKLGNRIDEVGAGAAALAALHPLDFDPDNKWDFSAGYGNYRGESAVAFGAFYRPNEDTMFSVGGTVGNDDNMVNAGVSIKIGSGSSGVTTSRVAMAKEIKAMRDVVAKQDAQIQKLTAMVNALVGIQSEPDTTTMFPDVPENHWAYEAVAAMARSGLVKGYPDGEFKGDRTMTRYEFAQIIQNAIQAGAEVDSRLVEEFKPELEYFHIATVAKDKDGNPTIERVRAN</sequence>
<evidence type="ECO:0000256" key="2">
    <source>
        <dbReference type="ARBA" id="ARBA00004442"/>
    </source>
</evidence>
<evidence type="ECO:0000256" key="5">
    <source>
        <dbReference type="ARBA" id="ARBA00022452"/>
    </source>
</evidence>
<evidence type="ECO:0000256" key="8">
    <source>
        <dbReference type="ARBA" id="ARBA00022927"/>
    </source>
</evidence>
<name>A0A346B2E8_9FIRM</name>
<keyword evidence="8" id="KW-0653">Protein transport</keyword>
<dbReference type="SUPFAM" id="SSF54523">
    <property type="entry name" value="Pili subunits"/>
    <property type="match status" value="1"/>
</dbReference>
<keyword evidence="7" id="KW-0732">Signal</keyword>
<dbReference type="KEGG" id="meg:DKB62_12365"/>
<feature type="region of interest" description="Disordered" evidence="11">
    <location>
        <begin position="95"/>
        <end position="120"/>
    </location>
</feature>
<keyword evidence="4" id="KW-0813">Transport</keyword>
<feature type="domain" description="SLH" evidence="12">
    <location>
        <begin position="2107"/>
        <end position="2170"/>
    </location>
</feature>
<dbReference type="OrthoDB" id="2216692at2"/>
<dbReference type="EMBL" id="CP029462">
    <property type="protein sequence ID" value="AXL22291.1"/>
    <property type="molecule type" value="Genomic_DNA"/>
</dbReference>
<dbReference type="Pfam" id="PF13018">
    <property type="entry name" value="ESPR"/>
    <property type="match status" value="1"/>
</dbReference>
<comment type="similarity">
    <text evidence="3">Belongs to the autotransporter-2 (AT-2) (TC 1.B.40) family.</text>
</comment>
<organism evidence="13 14">
    <name type="scientific">Megasphaera stantonii</name>
    <dbReference type="NCBI Taxonomy" id="2144175"/>
    <lineage>
        <taxon>Bacteria</taxon>
        <taxon>Bacillati</taxon>
        <taxon>Bacillota</taxon>
        <taxon>Negativicutes</taxon>
        <taxon>Veillonellales</taxon>
        <taxon>Veillonellaceae</taxon>
        <taxon>Megasphaera</taxon>
    </lineage>
</organism>
<evidence type="ECO:0000313" key="14">
    <source>
        <dbReference type="Proteomes" id="UP000254337"/>
    </source>
</evidence>
<proteinExistence type="inferred from homology"/>
<dbReference type="GO" id="GO:0009279">
    <property type="term" value="C:cell outer membrane"/>
    <property type="evidence" value="ECO:0007669"/>
    <property type="project" value="UniProtKB-SubCell"/>
</dbReference>
<evidence type="ECO:0000256" key="1">
    <source>
        <dbReference type="ARBA" id="ARBA00004241"/>
    </source>
</evidence>
<comment type="subcellular location">
    <subcellularLocation>
        <location evidence="2">Cell outer membrane</location>
    </subcellularLocation>
    <subcellularLocation>
        <location evidence="1">Cell surface</location>
    </subcellularLocation>
</comment>